<reference evidence="1 2" key="1">
    <citation type="submission" date="2018-08" db="EMBL/GenBank/DDBJ databases">
        <title>A genome reference for cultivated species of the human gut microbiota.</title>
        <authorList>
            <person name="Zou Y."/>
            <person name="Xue W."/>
            <person name="Luo G."/>
        </authorList>
    </citation>
    <scope>NUCLEOTIDE SEQUENCE [LARGE SCALE GENOMIC DNA]</scope>
    <source>
        <strain evidence="1 2">AF14-6AC</strain>
    </source>
</reference>
<comment type="caution">
    <text evidence="1">The sequence shown here is derived from an EMBL/GenBank/DDBJ whole genome shotgun (WGS) entry which is preliminary data.</text>
</comment>
<dbReference type="Proteomes" id="UP000283426">
    <property type="component" value="Unassembled WGS sequence"/>
</dbReference>
<dbReference type="EMBL" id="QRYW01000040">
    <property type="protein sequence ID" value="RGV20372.1"/>
    <property type="molecule type" value="Genomic_DNA"/>
</dbReference>
<organism evidence="1 2">
    <name type="scientific">Odoribacter splanchnicus</name>
    <dbReference type="NCBI Taxonomy" id="28118"/>
    <lineage>
        <taxon>Bacteria</taxon>
        <taxon>Pseudomonadati</taxon>
        <taxon>Bacteroidota</taxon>
        <taxon>Bacteroidia</taxon>
        <taxon>Bacteroidales</taxon>
        <taxon>Odoribacteraceae</taxon>
        <taxon>Odoribacter</taxon>
    </lineage>
</organism>
<gene>
    <name evidence="1" type="ORF">DWW24_16215</name>
</gene>
<name>A0A412W708_9BACT</name>
<dbReference type="AlphaFoldDB" id="A0A412W708"/>
<dbReference type="RefSeq" id="WP_118108398.1">
    <property type="nucleotide sequence ID" value="NZ_QRYW01000040.1"/>
</dbReference>
<sequence>MEQEIILEGIHAMLEKIRDNLKRNPELETIKSKLNAIERVCNEFAGQKFVTEDVLAQFLACTLQKIAEMNKKQDEKIENLGKYILEYHKYVKDNLLNCRKSYICKTFRKLLGL</sequence>
<evidence type="ECO:0000313" key="1">
    <source>
        <dbReference type="EMBL" id="RGV20372.1"/>
    </source>
</evidence>
<evidence type="ECO:0000313" key="2">
    <source>
        <dbReference type="Proteomes" id="UP000283426"/>
    </source>
</evidence>
<proteinExistence type="predicted"/>
<protein>
    <submittedName>
        <fullName evidence="1">Uncharacterized protein</fullName>
    </submittedName>
</protein>
<accession>A0A412W708</accession>